<organism evidence="7 8">
    <name type="scientific">Linnemannia gamsii</name>
    <dbReference type="NCBI Taxonomy" id="64522"/>
    <lineage>
        <taxon>Eukaryota</taxon>
        <taxon>Fungi</taxon>
        <taxon>Fungi incertae sedis</taxon>
        <taxon>Mucoromycota</taxon>
        <taxon>Mortierellomycotina</taxon>
        <taxon>Mortierellomycetes</taxon>
        <taxon>Mortierellales</taxon>
        <taxon>Mortierellaceae</taxon>
        <taxon>Linnemannia</taxon>
    </lineage>
</organism>
<evidence type="ECO:0000256" key="6">
    <source>
        <dbReference type="SAM" id="MobiDB-lite"/>
    </source>
</evidence>
<comment type="subcellular location">
    <subcellularLocation>
        <location evidence="1">Nucleus</location>
    </subcellularLocation>
</comment>
<gene>
    <name evidence="7" type="primary">FANCD2</name>
    <name evidence="7" type="ORF">BGZ96_007589</name>
</gene>
<accession>A0ABQ7K0Q0</accession>
<feature type="compositionally biased region" description="Acidic residues" evidence="6">
    <location>
        <begin position="1426"/>
        <end position="1435"/>
    </location>
</feature>
<proteinExistence type="inferred from homology"/>
<feature type="region of interest" description="Disordered" evidence="6">
    <location>
        <begin position="1300"/>
        <end position="1570"/>
    </location>
</feature>
<feature type="compositionally biased region" description="Basic residues" evidence="6">
    <location>
        <begin position="1339"/>
        <end position="1354"/>
    </location>
</feature>
<keyword evidence="8" id="KW-1185">Reference proteome</keyword>
<dbReference type="Pfam" id="PF14631">
    <property type="entry name" value="FancD2"/>
    <property type="match status" value="2"/>
</dbReference>
<evidence type="ECO:0000256" key="4">
    <source>
        <dbReference type="ARBA" id="ARBA00023242"/>
    </source>
</evidence>
<evidence type="ECO:0000313" key="8">
    <source>
        <dbReference type="Proteomes" id="UP001194696"/>
    </source>
</evidence>
<feature type="compositionally biased region" description="Acidic residues" evidence="6">
    <location>
        <begin position="1486"/>
        <end position="1513"/>
    </location>
</feature>
<feature type="compositionally biased region" description="Low complexity" evidence="6">
    <location>
        <begin position="1355"/>
        <end position="1372"/>
    </location>
</feature>
<evidence type="ECO:0000256" key="1">
    <source>
        <dbReference type="ARBA" id="ARBA00004123"/>
    </source>
</evidence>
<dbReference type="PANTHER" id="PTHR32086">
    <property type="entry name" value="FANCONI ANEMIA GROUP D2 PROTEIN"/>
    <property type="match status" value="1"/>
</dbReference>
<sequence>MNHGPGSFNAICQQAGLELGQNGTPNVLNVEPSRFQREASRLIQRGGASGASCVESFLEGLQEHLEDAENLRICLIPIIKSSDKGQQAFSNGESLVRILLSIDIIQPGLMEALLERIFGFLSDEEKELPTPKLILQQMRWLNNIIEPTQLSAKLLETVVLGLFELMESSSELMVPILDALSNLNLQSDMLVNARNHVMEKLISAELDDLPIVIKFLLQTVEPENVGEVIETIRQKLDFRSINKLQKSSRTKTKKVAINQTPEVLILDALKTGIRFQKFVMDAWFKALAAISKPGQYKVIDVMVMFILYSIVSLKKKVEVMIRKKIIEGLLTRKLLEDTILVHGVSLREYMSSVLSISENLLRSSQNHLIVARTASALYTSAFQVSDAYYRQEIVGSLLVHIGSGSNIEIDASLAVLQDIVHVSRSTLNEYSLFIKGVLDYMDNLSLEQIRLFFVILGSLAREDEISCDSGTLITDLNILIRKQLSNPTVQSKKVGVMGAIALVQAFGARENGGDEKGSSSQAVASHRQAEVDPLLKISVQYLHMIKEYCQRSAVCLAMTFDELASMVVSGKLDPKLVIWIKEEFSNQFAETFVCGVNETFAMKPTRNIAMERWMNLDGPESELSISIMPSLCADLSKIASQGTLIETADGAVYLCSLFKLLQATEKATSEDGLDDIDGLLGCGITMFKYEYLEDISEVYSPEICHSAAQGLLCAINWFREISNAFSYDAGDQTLARIILRLQQISEMEEMLRHVLKSVPGFRPLEAIHVKSKDNIARRGPVIGGSLAFSSISSASQGKKSTRAMDTDGTSSMRFTTASSEIITLESLSPYMREFEIDLFQVLRVHQPITREIFEVSEYNKSNTVQLRYPELRFLLKDLLAKITFKLPAPVAHNPFAKKPAAPTTNNPALIRMSSADFMKQVLKIVPHIVTKTRMILHLLFSDDEDMDQSSEQVDHLAVRECLSISLKALLSLLSWNELRASDQKALRLDMLKALAMDLASEEQLAAIQNSINLSTMAVEAFNNLAKWREMMPNFETSAMLLEVIDKMLDLVPLNQETMVKASNLATEVLSYSWPSTNIIKSDRLAYVLGQQIRKSDVRLAMISQYITNVLPSFLDQDEGHSEQHPMLTKQTFTTYTKVLYVQLVGLVSEFTEDHFDSIDEVFSHVSDLSLCFQKLAAFVKSNDKREVLALTLKHSKIFMDQFIKRVLPFMGVHFRGHQDTVAKIFKNHLQSATRSLQNVCGHAKASREQSLTAMVPAIRKTMESLIFEVKLMLENNDASAAFWLGNLKHRNLAGEEISSQLPVISEDEQDEDVADEIESMSEDDETRRRRSSKTAPGKNPKKRVYAATPKKKQAKAAATAGAAAGDKSAKATVRMLVGGRAAATPKKRKQNERDAESDGARIHTMSDMSEDEAKELESSAVHASEAENDYDDDDGILPVRRRKATKKCASREESADIEAEEDEDDEDILPIRRKLVKKRAVREESIDLEDEENEDEEEDEEDEDAEESEEDEYADRVLQEEDERAERRRRIRNPYIDDYADQDDEEEEYDVDEEEEDGEGSEDEDDGDSC</sequence>
<evidence type="ECO:0000256" key="5">
    <source>
        <dbReference type="ARBA" id="ARBA00093456"/>
    </source>
</evidence>
<evidence type="ECO:0000256" key="3">
    <source>
        <dbReference type="ARBA" id="ARBA00022843"/>
    </source>
</evidence>
<feature type="compositionally biased region" description="Acidic residues" evidence="6">
    <location>
        <begin position="1538"/>
        <end position="1570"/>
    </location>
</feature>
<dbReference type="Proteomes" id="UP001194696">
    <property type="component" value="Unassembled WGS sequence"/>
</dbReference>
<keyword evidence="2" id="KW-1017">Isopeptide bond</keyword>
<comment type="similarity">
    <text evidence="5">Belongs to the Fanconi anemia protein FANCD2 family.</text>
</comment>
<protein>
    <submittedName>
        <fullName evidence="7">Fanconi anemia group D2 protein</fullName>
    </submittedName>
</protein>
<name>A0ABQ7K0Q0_9FUNG</name>
<evidence type="ECO:0000256" key="2">
    <source>
        <dbReference type="ARBA" id="ARBA00022499"/>
    </source>
</evidence>
<feature type="compositionally biased region" description="Acidic residues" evidence="6">
    <location>
        <begin position="1305"/>
        <end position="1324"/>
    </location>
</feature>
<evidence type="ECO:0000313" key="7">
    <source>
        <dbReference type="EMBL" id="KAG0288630.1"/>
    </source>
</evidence>
<dbReference type="InterPro" id="IPR029448">
    <property type="entry name" value="FANCD2"/>
</dbReference>
<comment type="caution">
    <text evidence="7">The sequence shown here is derived from an EMBL/GenBank/DDBJ whole genome shotgun (WGS) entry which is preliminary data.</text>
</comment>
<keyword evidence="3" id="KW-0832">Ubl conjugation</keyword>
<dbReference type="EMBL" id="JAAAIM010000397">
    <property type="protein sequence ID" value="KAG0288630.1"/>
    <property type="molecule type" value="Genomic_DNA"/>
</dbReference>
<feature type="compositionally biased region" description="Basic and acidic residues" evidence="6">
    <location>
        <begin position="1391"/>
        <end position="1401"/>
    </location>
</feature>
<feature type="compositionally biased region" description="Basic residues" evidence="6">
    <location>
        <begin position="1471"/>
        <end position="1480"/>
    </location>
</feature>
<feature type="compositionally biased region" description="Acidic residues" evidence="6">
    <location>
        <begin position="1455"/>
        <end position="1468"/>
    </location>
</feature>
<feature type="compositionally biased region" description="Basic residues" evidence="6">
    <location>
        <begin position="1439"/>
        <end position="1448"/>
    </location>
</feature>
<keyword evidence="4" id="KW-0539">Nucleus</keyword>
<dbReference type="PANTHER" id="PTHR32086:SF0">
    <property type="entry name" value="FANCONI ANEMIA GROUP D2 PROTEIN"/>
    <property type="match status" value="1"/>
</dbReference>
<reference evidence="7 8" key="1">
    <citation type="journal article" date="2020" name="Fungal Divers.">
        <title>Resolving the Mortierellaceae phylogeny through synthesis of multi-gene phylogenetics and phylogenomics.</title>
        <authorList>
            <person name="Vandepol N."/>
            <person name="Liber J."/>
            <person name="Desiro A."/>
            <person name="Na H."/>
            <person name="Kennedy M."/>
            <person name="Barry K."/>
            <person name="Grigoriev I.V."/>
            <person name="Miller A.N."/>
            <person name="O'Donnell K."/>
            <person name="Stajich J.E."/>
            <person name="Bonito G."/>
        </authorList>
    </citation>
    <scope>NUCLEOTIDE SEQUENCE [LARGE SCALE GENOMIC DNA]</scope>
    <source>
        <strain evidence="7 8">AD045</strain>
    </source>
</reference>